<comment type="caution">
    <text evidence="2">The sequence shown here is derived from an EMBL/GenBank/DDBJ whole genome shotgun (WGS) entry which is preliminary data.</text>
</comment>
<reference evidence="2" key="2">
    <citation type="journal article" date="2021" name="PeerJ">
        <title>Extensive microbial diversity within the chicken gut microbiome revealed by metagenomics and culture.</title>
        <authorList>
            <person name="Gilroy R."/>
            <person name="Ravi A."/>
            <person name="Getino M."/>
            <person name="Pursley I."/>
            <person name="Horton D.L."/>
            <person name="Alikhan N.F."/>
            <person name="Baker D."/>
            <person name="Gharbi K."/>
            <person name="Hall N."/>
            <person name="Watson M."/>
            <person name="Adriaenssens E.M."/>
            <person name="Foster-Nyarko E."/>
            <person name="Jarju S."/>
            <person name="Secka A."/>
            <person name="Antonio M."/>
            <person name="Oren A."/>
            <person name="Chaudhuri R.R."/>
            <person name="La Ragione R."/>
            <person name="Hildebrand F."/>
            <person name="Pallen M.J."/>
        </authorList>
    </citation>
    <scope>NUCLEOTIDE SEQUENCE</scope>
    <source>
        <strain evidence="2">4509</strain>
    </source>
</reference>
<name>A0A9D1IQ16_9FIRM</name>
<dbReference type="InterPro" id="IPR001387">
    <property type="entry name" value="Cro/C1-type_HTH"/>
</dbReference>
<dbReference type="GO" id="GO:0003677">
    <property type="term" value="F:DNA binding"/>
    <property type="evidence" value="ECO:0007669"/>
    <property type="project" value="InterPro"/>
</dbReference>
<evidence type="ECO:0000313" key="2">
    <source>
        <dbReference type="EMBL" id="HIU41193.1"/>
    </source>
</evidence>
<sequence>MLKPYPKEEIGMQVRLCLDKYLNAHSISRYELAKRTGIQYPIVDHYYKNKVQRYDRYVLAKFCTALSCDIGDILELCPEDPDTETP</sequence>
<proteinExistence type="predicted"/>
<accession>A0A9D1IQ16</accession>
<dbReference type="InterPro" id="IPR010982">
    <property type="entry name" value="Lambda_DNA-bd_dom_sf"/>
</dbReference>
<evidence type="ECO:0000259" key="1">
    <source>
        <dbReference type="Pfam" id="PF13443"/>
    </source>
</evidence>
<dbReference type="AlphaFoldDB" id="A0A9D1IQ16"/>
<dbReference type="SUPFAM" id="SSF47413">
    <property type="entry name" value="lambda repressor-like DNA-binding domains"/>
    <property type="match status" value="1"/>
</dbReference>
<organism evidence="2 3">
    <name type="scientific">Candidatus Egerieicola faecale</name>
    <dbReference type="NCBI Taxonomy" id="2840774"/>
    <lineage>
        <taxon>Bacteria</taxon>
        <taxon>Bacillati</taxon>
        <taxon>Bacillota</taxon>
        <taxon>Clostridia</taxon>
        <taxon>Eubacteriales</taxon>
        <taxon>Oscillospiraceae</taxon>
        <taxon>Oscillospiraceae incertae sedis</taxon>
        <taxon>Candidatus Egerieicola</taxon>
    </lineage>
</organism>
<dbReference type="Gene3D" id="1.10.260.40">
    <property type="entry name" value="lambda repressor-like DNA-binding domains"/>
    <property type="match status" value="1"/>
</dbReference>
<protein>
    <submittedName>
        <fullName evidence="2">Helix-turn-helix transcriptional regulator</fullName>
    </submittedName>
</protein>
<dbReference type="Proteomes" id="UP000824082">
    <property type="component" value="Unassembled WGS sequence"/>
</dbReference>
<gene>
    <name evidence="2" type="ORF">IAD19_01415</name>
</gene>
<feature type="domain" description="HTH cro/C1-type" evidence="1">
    <location>
        <begin position="18"/>
        <end position="78"/>
    </location>
</feature>
<evidence type="ECO:0000313" key="3">
    <source>
        <dbReference type="Proteomes" id="UP000824082"/>
    </source>
</evidence>
<dbReference type="EMBL" id="DVMX01000024">
    <property type="protein sequence ID" value="HIU41193.1"/>
    <property type="molecule type" value="Genomic_DNA"/>
</dbReference>
<reference evidence="2" key="1">
    <citation type="submission" date="2020-10" db="EMBL/GenBank/DDBJ databases">
        <authorList>
            <person name="Gilroy R."/>
        </authorList>
    </citation>
    <scope>NUCLEOTIDE SEQUENCE</scope>
    <source>
        <strain evidence="2">4509</strain>
    </source>
</reference>
<dbReference type="Pfam" id="PF13443">
    <property type="entry name" value="HTH_26"/>
    <property type="match status" value="1"/>
</dbReference>